<dbReference type="PROSITE" id="PS51257">
    <property type="entry name" value="PROKAR_LIPOPROTEIN"/>
    <property type="match status" value="1"/>
</dbReference>
<dbReference type="RefSeq" id="WP_212506632.1">
    <property type="nucleotide sequence ID" value="NZ_CP060696.1"/>
</dbReference>
<sequence length="460" mass="49931">MKQSVLKKFIAASLAAAMAVSVTACGNTGGSSSTGGSAAGSTASKAATAEGDKEITFWDIATENPDKEIMEYAVKKFNETNKDGYHVTMVPTQNDNYKEKLVVAMSSGECPDMYTSWSGGPMNEYIDSGYAQPIDDLMKSSGVQDKLMEAAVAQATYNGHIYAVPMLNVSMAGVFYNKEMFQKYNIKVPTTLSELEKAADTLKSNGITPFALANSSKWTGSMYFQCLAARKAGLDPFRNAVAGKGSFEDECFTYAGDKIQEWTKKGYFPDGVNSLSEDDGQARQLLYQEKAGMDLIGSWYTGNIKTDSADFYKKVGWFSFPKIDGSTADDTIQIGTVGDQFISFNCKGDKLKAAFECAKLYSSDEAVDLMIKNGKIPPIKGVDSKLSDPLTKQICEAANKASSVQLWYDQYLPPAVAETHLNTCQEMFGLTMTPKDAAAKMQKSMKDYLANKSSSSASKK</sequence>
<dbReference type="Proteomes" id="UP000516046">
    <property type="component" value="Chromosome"/>
</dbReference>
<keyword evidence="3" id="KW-1185">Reference proteome</keyword>
<evidence type="ECO:0000313" key="3">
    <source>
        <dbReference type="Proteomes" id="UP000516046"/>
    </source>
</evidence>
<name>A0A7G9WFU8_9FIRM</name>
<dbReference type="KEGG" id="caml:H6X83_11555"/>
<dbReference type="InterPro" id="IPR050490">
    <property type="entry name" value="Bact_solute-bd_prot1"/>
</dbReference>
<dbReference type="InterPro" id="IPR006059">
    <property type="entry name" value="SBP"/>
</dbReference>
<dbReference type="PANTHER" id="PTHR43649">
    <property type="entry name" value="ARABINOSE-BINDING PROTEIN-RELATED"/>
    <property type="match status" value="1"/>
</dbReference>
<evidence type="ECO:0000256" key="1">
    <source>
        <dbReference type="SAM" id="SignalP"/>
    </source>
</evidence>
<keyword evidence="1" id="KW-0732">Signal</keyword>
<reference evidence="2 3" key="1">
    <citation type="submission" date="2020-08" db="EMBL/GenBank/DDBJ databases">
        <authorList>
            <person name="Ren C."/>
            <person name="Gu Y."/>
            <person name="Xu Y."/>
        </authorList>
    </citation>
    <scope>NUCLEOTIDE SEQUENCE [LARGE SCALE GENOMIC DNA]</scope>
    <source>
        <strain evidence="2 3">LBM18003</strain>
    </source>
</reference>
<dbReference type="PANTHER" id="PTHR43649:SF14">
    <property type="entry name" value="BLR3389 PROTEIN"/>
    <property type="match status" value="1"/>
</dbReference>
<accession>A0A7G9WFU8</accession>
<dbReference type="SUPFAM" id="SSF53850">
    <property type="entry name" value="Periplasmic binding protein-like II"/>
    <property type="match status" value="1"/>
</dbReference>
<dbReference type="AlphaFoldDB" id="A0A7G9WFU8"/>
<evidence type="ECO:0000313" key="2">
    <source>
        <dbReference type="EMBL" id="QNO17560.1"/>
    </source>
</evidence>
<dbReference type="Gene3D" id="3.40.190.10">
    <property type="entry name" value="Periplasmic binding protein-like II"/>
    <property type="match status" value="2"/>
</dbReference>
<organism evidence="2 3">
    <name type="scientific">Caproicibacterium amylolyticum</name>
    <dbReference type="NCBI Taxonomy" id="2766537"/>
    <lineage>
        <taxon>Bacteria</taxon>
        <taxon>Bacillati</taxon>
        <taxon>Bacillota</taxon>
        <taxon>Clostridia</taxon>
        <taxon>Eubacteriales</taxon>
        <taxon>Oscillospiraceae</taxon>
        <taxon>Caproicibacterium</taxon>
    </lineage>
</organism>
<dbReference type="EMBL" id="CP060696">
    <property type="protein sequence ID" value="QNO17560.1"/>
    <property type="molecule type" value="Genomic_DNA"/>
</dbReference>
<protein>
    <submittedName>
        <fullName evidence="2">Extracellular solute-binding protein</fullName>
    </submittedName>
</protein>
<feature type="chain" id="PRO_5038562011" evidence="1">
    <location>
        <begin position="25"/>
        <end position="460"/>
    </location>
</feature>
<dbReference type="Pfam" id="PF01547">
    <property type="entry name" value="SBP_bac_1"/>
    <property type="match status" value="1"/>
</dbReference>
<feature type="signal peptide" evidence="1">
    <location>
        <begin position="1"/>
        <end position="24"/>
    </location>
</feature>
<proteinExistence type="predicted"/>
<gene>
    <name evidence="2" type="ORF">H6X83_11555</name>
</gene>